<feature type="compositionally biased region" description="Basic and acidic residues" evidence="1">
    <location>
        <begin position="96"/>
        <end position="116"/>
    </location>
</feature>
<protein>
    <submittedName>
        <fullName evidence="3">Uncharacterized protein</fullName>
    </submittedName>
</protein>
<accession>A0AAN7NA20</accession>
<feature type="region of interest" description="Disordered" evidence="1">
    <location>
        <begin position="1"/>
        <end position="150"/>
    </location>
</feature>
<dbReference type="EMBL" id="JAUNZN010000039">
    <property type="protein sequence ID" value="KAK4806438.1"/>
    <property type="molecule type" value="Genomic_DNA"/>
</dbReference>
<evidence type="ECO:0000256" key="1">
    <source>
        <dbReference type="SAM" id="MobiDB-lite"/>
    </source>
</evidence>
<keyword evidence="2" id="KW-0472">Membrane</keyword>
<dbReference type="Proteomes" id="UP001333110">
    <property type="component" value="Unassembled WGS sequence"/>
</dbReference>
<dbReference type="Gene3D" id="1.20.1070.10">
    <property type="entry name" value="Rhodopsin 7-helix transmembrane proteins"/>
    <property type="match status" value="1"/>
</dbReference>
<organism evidence="3 4">
    <name type="scientific">Mycteria americana</name>
    <name type="common">Wood stork</name>
    <dbReference type="NCBI Taxonomy" id="33587"/>
    <lineage>
        <taxon>Eukaryota</taxon>
        <taxon>Metazoa</taxon>
        <taxon>Chordata</taxon>
        <taxon>Craniata</taxon>
        <taxon>Vertebrata</taxon>
        <taxon>Euteleostomi</taxon>
        <taxon>Archelosauria</taxon>
        <taxon>Archosauria</taxon>
        <taxon>Dinosauria</taxon>
        <taxon>Saurischia</taxon>
        <taxon>Theropoda</taxon>
        <taxon>Coelurosauria</taxon>
        <taxon>Aves</taxon>
        <taxon>Neognathae</taxon>
        <taxon>Neoaves</taxon>
        <taxon>Aequornithes</taxon>
        <taxon>Ciconiiformes</taxon>
        <taxon>Ciconiidae</taxon>
        <taxon>Mycteria</taxon>
    </lineage>
</organism>
<name>A0AAN7NA20_MYCAM</name>
<feature type="compositionally biased region" description="Basic and acidic residues" evidence="1">
    <location>
        <begin position="56"/>
        <end position="78"/>
    </location>
</feature>
<gene>
    <name evidence="3" type="ORF">QYF61_013931</name>
</gene>
<dbReference type="SUPFAM" id="SSF81321">
    <property type="entry name" value="Family A G protein-coupled receptor-like"/>
    <property type="match status" value="1"/>
</dbReference>
<comment type="caution">
    <text evidence="3">The sequence shown here is derived from an EMBL/GenBank/DDBJ whole genome shotgun (WGS) entry which is preliminary data.</text>
</comment>
<evidence type="ECO:0000256" key="2">
    <source>
        <dbReference type="SAM" id="Phobius"/>
    </source>
</evidence>
<feature type="compositionally biased region" description="Basic and acidic residues" evidence="1">
    <location>
        <begin position="30"/>
        <end position="43"/>
    </location>
</feature>
<proteinExistence type="predicted"/>
<evidence type="ECO:0000313" key="3">
    <source>
        <dbReference type="EMBL" id="KAK4806438.1"/>
    </source>
</evidence>
<evidence type="ECO:0000313" key="4">
    <source>
        <dbReference type="Proteomes" id="UP001333110"/>
    </source>
</evidence>
<reference evidence="3 4" key="1">
    <citation type="journal article" date="2023" name="J. Hered.">
        <title>Chromosome-level genome of the wood stork (Mycteria americana) provides insight into avian chromosome evolution.</title>
        <authorList>
            <person name="Flamio R. Jr."/>
            <person name="Ramstad K.M."/>
        </authorList>
    </citation>
    <scope>NUCLEOTIDE SEQUENCE [LARGE SCALE GENOMIC DNA]</scope>
    <source>
        <strain evidence="3">JAX WOST 10</strain>
    </source>
</reference>
<feature type="compositionally biased region" description="Basic residues" evidence="1">
    <location>
        <begin position="1"/>
        <end position="10"/>
    </location>
</feature>
<dbReference type="AlphaFoldDB" id="A0AAN7NA20"/>
<sequence>MWRRRRRRRGGGNNEQQEVRARGGKGGCWRPEDAPSGEREGGKRRQSREEEEEEGVERGGKRKQEEKDDEEDKARRGGEGGGGRGKRMVGQQEATRGGREGGGKKRQEEATVREGSVRGGRGKGRGGEEKGEEVEEEEKEEEEKERRRRRRRHFKTLRHNLRPFPLLLSLVTWEKRMRPTSLQPAFRLRNPSSLSRSSSRLCSRSFTSFVALLWTCSSTSMSFLYTTPPGIPSSAPSPSWVIGSLWSFPLTCLSASLGDKGISAAAYKSQTFFSVFLRTAEFNLCVVICFDCCRAICNHSHYSVLTNSWLCSMHMFSCWGMASLAMLSPTILYAIRPWSPM</sequence>
<feature type="compositionally biased region" description="Acidic residues" evidence="1">
    <location>
        <begin position="130"/>
        <end position="143"/>
    </location>
</feature>
<keyword evidence="4" id="KW-1185">Reference proteome</keyword>
<keyword evidence="2" id="KW-0812">Transmembrane</keyword>
<feature type="transmembrane region" description="Helical" evidence="2">
    <location>
        <begin position="316"/>
        <end position="335"/>
    </location>
</feature>
<keyword evidence="2" id="KW-1133">Transmembrane helix</keyword>